<evidence type="ECO:0000313" key="3">
    <source>
        <dbReference type="EMBL" id="KAL1584317.1"/>
    </source>
</evidence>
<feature type="region of interest" description="Disordered" evidence="1">
    <location>
        <begin position="183"/>
        <end position="253"/>
    </location>
</feature>
<dbReference type="RefSeq" id="XP_069227423.1">
    <property type="nucleotide sequence ID" value="XM_069375411.1"/>
</dbReference>
<gene>
    <name evidence="3" type="ORF">WHR41_06806</name>
</gene>
<sequence length="253" mass="28655">MAAMVGKYAANKLLKKQMGKYATKKVDGGDDPLFCLVEDPKRPGKMKKVKKQIPSYIPESDAMILAKVRTSAYRLDCGLFTLFGVRFGWESVIGLVPGFGDVLGTFLALMVFRRCRTVSGGLDSGTQIQMLINIILDFVVGLIPFIGDIADAAFKANTKNVRLLERHLDKKYKPEGLKDARDYVGMDKAERRKKRQSGIFTRRDPPPATAFEDFDDEAEDRDRFMREQEEEERAVRQPERTRAPEDRRGGGRR</sequence>
<keyword evidence="2" id="KW-0472">Membrane</keyword>
<organism evidence="3 4">
    <name type="scientific">Cladosporium halotolerans</name>
    <dbReference type="NCBI Taxonomy" id="1052096"/>
    <lineage>
        <taxon>Eukaryota</taxon>
        <taxon>Fungi</taxon>
        <taxon>Dikarya</taxon>
        <taxon>Ascomycota</taxon>
        <taxon>Pezizomycotina</taxon>
        <taxon>Dothideomycetes</taxon>
        <taxon>Dothideomycetidae</taxon>
        <taxon>Cladosporiales</taxon>
        <taxon>Cladosporiaceae</taxon>
        <taxon>Cladosporium</taxon>
    </lineage>
</organism>
<dbReference type="Pfam" id="PF13430">
    <property type="entry name" value="DUF4112"/>
    <property type="match status" value="1"/>
</dbReference>
<keyword evidence="2" id="KW-0812">Transmembrane</keyword>
<keyword evidence="2" id="KW-1133">Transmembrane helix</keyword>
<dbReference type="AlphaFoldDB" id="A0AB34KKQ0"/>
<dbReference type="PANTHER" id="PTHR35519:SF2">
    <property type="entry name" value="PH DOMAIN PROTEIN"/>
    <property type="match status" value="1"/>
</dbReference>
<evidence type="ECO:0000313" key="4">
    <source>
        <dbReference type="Proteomes" id="UP000803884"/>
    </source>
</evidence>
<name>A0AB34KKQ0_9PEZI</name>
<feature type="compositionally biased region" description="Basic and acidic residues" evidence="1">
    <location>
        <begin position="220"/>
        <end position="253"/>
    </location>
</feature>
<dbReference type="GeneID" id="96008249"/>
<evidence type="ECO:0008006" key="5">
    <source>
        <dbReference type="Google" id="ProtNLM"/>
    </source>
</evidence>
<feature type="transmembrane region" description="Helical" evidence="2">
    <location>
        <begin position="92"/>
        <end position="112"/>
    </location>
</feature>
<dbReference type="PANTHER" id="PTHR35519">
    <property type="entry name" value="MEMBRANE PROTEINS"/>
    <property type="match status" value="1"/>
</dbReference>
<evidence type="ECO:0000256" key="2">
    <source>
        <dbReference type="SAM" id="Phobius"/>
    </source>
</evidence>
<evidence type="ECO:0000256" key="1">
    <source>
        <dbReference type="SAM" id="MobiDB-lite"/>
    </source>
</evidence>
<keyword evidence="4" id="KW-1185">Reference proteome</keyword>
<dbReference type="InterPro" id="IPR025187">
    <property type="entry name" value="DUF4112"/>
</dbReference>
<reference evidence="3 4" key="1">
    <citation type="journal article" date="2020" name="Microbiol. Resour. Announc.">
        <title>Draft Genome Sequence of a Cladosporium Species Isolated from the Mesophotic Ascidian Didemnum maculosum.</title>
        <authorList>
            <person name="Gioti A."/>
            <person name="Siaperas R."/>
            <person name="Nikolaivits E."/>
            <person name="Le Goff G."/>
            <person name="Ouazzani J."/>
            <person name="Kotoulas G."/>
            <person name="Topakas E."/>
        </authorList>
    </citation>
    <scope>NUCLEOTIDE SEQUENCE [LARGE SCALE GENOMIC DNA]</scope>
    <source>
        <strain evidence="3 4">TM138-S3</strain>
    </source>
</reference>
<accession>A0AB34KKQ0</accession>
<protein>
    <recommendedName>
        <fullName evidence="5">PH domain-containing protein</fullName>
    </recommendedName>
</protein>
<proteinExistence type="predicted"/>
<dbReference type="Proteomes" id="UP000803884">
    <property type="component" value="Unassembled WGS sequence"/>
</dbReference>
<dbReference type="EMBL" id="JAAQHG020000027">
    <property type="protein sequence ID" value="KAL1584317.1"/>
    <property type="molecule type" value="Genomic_DNA"/>
</dbReference>
<comment type="caution">
    <text evidence="3">The sequence shown here is derived from an EMBL/GenBank/DDBJ whole genome shotgun (WGS) entry which is preliminary data.</text>
</comment>